<evidence type="ECO:0000313" key="2">
    <source>
        <dbReference type="Proteomes" id="UP000001816"/>
    </source>
</evidence>
<accession>Q9A583</accession>
<sequence>MRARKPADLSVREPHAARRAQDVGVLQGRALALARDDPDRALVGQGALPVVHAVEIGQVLGGQEEDVDILVGVGRLHAGCQLFKERLVLDPVDHHGHAGLHAQLVQARGRVEDRVDPLVGLARLQGEARAVAQDQVVTLGAHVLQGVALIDAAHRAAEDQLGRLPQELALALAVGQLAPDAARLLTHPQAPLNTGLRFSRIASTPSMWSSVWWAMAWAAALISIRVS</sequence>
<dbReference type="STRING" id="190650.CC_2574"/>
<dbReference type="PIR" id="D87568">
    <property type="entry name" value="D87568"/>
</dbReference>
<gene>
    <name evidence="1" type="ordered locus">CC_2574</name>
</gene>
<dbReference type="HOGENOM" id="CLU_1218036_0_0_5"/>
<name>Q9A583_CAUVC</name>
<evidence type="ECO:0000313" key="1">
    <source>
        <dbReference type="EMBL" id="AAK24544.1"/>
    </source>
</evidence>
<reference evidence="1 2" key="1">
    <citation type="journal article" date="2001" name="Proc. Natl. Acad. Sci. U.S.A.">
        <title>Complete genome sequence of Caulobacter crescentus.</title>
        <authorList>
            <person name="Nierman W.C."/>
            <person name="Feldblyum T.V."/>
            <person name="Laub M.T."/>
            <person name="Paulsen I.T."/>
            <person name="Nelson K.E."/>
            <person name="Eisen J.A."/>
            <person name="Heidelberg J.F."/>
            <person name="Alley M.R."/>
            <person name="Ohta N."/>
            <person name="Maddock J.R."/>
            <person name="Potocka I."/>
            <person name="Nelson W.C."/>
            <person name="Newton A."/>
            <person name="Stephens C."/>
            <person name="Phadke N.D."/>
            <person name="Ely B."/>
            <person name="DeBoy R.T."/>
            <person name="Dodson R.J."/>
            <person name="Durkin A.S."/>
            <person name="Gwinn M.L."/>
            <person name="Haft D.H."/>
            <person name="Kolonay J.F."/>
            <person name="Smit J."/>
            <person name="Craven M.B."/>
            <person name="Khouri H."/>
            <person name="Shetty J."/>
            <person name="Berry K."/>
            <person name="Utterback T."/>
            <person name="Tran K."/>
            <person name="Wolf A."/>
            <person name="Vamathevan J."/>
            <person name="Ermolaeva M."/>
            <person name="White O."/>
            <person name="Salzberg S.L."/>
            <person name="Venter J.C."/>
            <person name="Shapiro L."/>
            <person name="Fraser C.M."/>
        </authorList>
    </citation>
    <scope>NUCLEOTIDE SEQUENCE [LARGE SCALE GENOMIC DNA]</scope>
    <source>
        <strain evidence="2">ATCC 19089 / CB15</strain>
    </source>
</reference>
<dbReference type="EnsemblBacteria" id="AAK24544">
    <property type="protein sequence ID" value="AAK24544"/>
    <property type="gene ID" value="CC_2574"/>
</dbReference>
<dbReference type="Proteomes" id="UP000001816">
    <property type="component" value="Chromosome"/>
</dbReference>
<dbReference type="KEGG" id="ccr:CC_2574"/>
<dbReference type="BioCyc" id="CAULO:CC2574-MONOMER"/>
<keyword evidence="2" id="KW-1185">Reference proteome</keyword>
<organism evidence="1 2">
    <name type="scientific">Caulobacter vibrioides (strain ATCC 19089 / CIP 103742 / CB 15)</name>
    <name type="common">Caulobacter crescentus</name>
    <dbReference type="NCBI Taxonomy" id="190650"/>
    <lineage>
        <taxon>Bacteria</taxon>
        <taxon>Pseudomonadati</taxon>
        <taxon>Pseudomonadota</taxon>
        <taxon>Alphaproteobacteria</taxon>
        <taxon>Caulobacterales</taxon>
        <taxon>Caulobacteraceae</taxon>
        <taxon>Caulobacter</taxon>
    </lineage>
</organism>
<dbReference type="AlphaFoldDB" id="Q9A583"/>
<proteinExistence type="predicted"/>
<protein>
    <submittedName>
        <fullName evidence="1">Uncharacterized protein</fullName>
    </submittedName>
</protein>
<dbReference type="EMBL" id="AE005673">
    <property type="protein sequence ID" value="AAK24544.1"/>
    <property type="molecule type" value="Genomic_DNA"/>
</dbReference>